<dbReference type="Proteomes" id="UP000603904">
    <property type="component" value="Unassembled WGS sequence"/>
</dbReference>
<name>A0ABQ4FW36_9ACTN</name>
<keyword evidence="2" id="KW-1185">Reference proteome</keyword>
<reference evidence="1 2" key="1">
    <citation type="submission" date="2021-01" db="EMBL/GenBank/DDBJ databases">
        <title>Whole genome shotgun sequence of Microbispora corallina NBRC 16416.</title>
        <authorList>
            <person name="Komaki H."/>
            <person name="Tamura T."/>
        </authorList>
    </citation>
    <scope>NUCLEOTIDE SEQUENCE [LARGE SCALE GENOMIC DNA]</scope>
    <source>
        <strain evidence="1 2">NBRC 16416</strain>
    </source>
</reference>
<evidence type="ECO:0000313" key="1">
    <source>
        <dbReference type="EMBL" id="GIH39022.1"/>
    </source>
</evidence>
<gene>
    <name evidence="1" type="ORF">Mco01_20220</name>
</gene>
<dbReference type="EMBL" id="BOOC01000005">
    <property type="protein sequence ID" value="GIH39022.1"/>
    <property type="molecule type" value="Genomic_DNA"/>
</dbReference>
<proteinExistence type="predicted"/>
<accession>A0ABQ4FW36</accession>
<evidence type="ECO:0000313" key="2">
    <source>
        <dbReference type="Proteomes" id="UP000603904"/>
    </source>
</evidence>
<sequence length="85" mass="8498">MLTWYQSVLAEIATGPGVRIVWPSAGERISPSAALAGATLKISADTTASGMSTAAAANLRTLVTTHPFVDNAGHPASPHAVGDGG</sequence>
<comment type="caution">
    <text evidence="1">The sequence shown here is derived from an EMBL/GenBank/DDBJ whole genome shotgun (WGS) entry which is preliminary data.</text>
</comment>
<organism evidence="1 2">
    <name type="scientific">Microbispora corallina</name>
    <dbReference type="NCBI Taxonomy" id="83302"/>
    <lineage>
        <taxon>Bacteria</taxon>
        <taxon>Bacillati</taxon>
        <taxon>Actinomycetota</taxon>
        <taxon>Actinomycetes</taxon>
        <taxon>Streptosporangiales</taxon>
        <taxon>Streptosporangiaceae</taxon>
        <taxon>Microbispora</taxon>
    </lineage>
</organism>
<protein>
    <submittedName>
        <fullName evidence="1">Uncharacterized protein</fullName>
    </submittedName>
</protein>